<accession>A0A7V8U794</accession>
<evidence type="ECO:0000259" key="3">
    <source>
        <dbReference type="Pfam" id="PF10145"/>
    </source>
</evidence>
<name>A0A7V8U794_9SPHN</name>
<feature type="transmembrane region" description="Helical" evidence="2">
    <location>
        <begin position="508"/>
        <end position="526"/>
    </location>
</feature>
<dbReference type="Proteomes" id="UP000589292">
    <property type="component" value="Unassembled WGS sequence"/>
</dbReference>
<keyword evidence="1" id="KW-1188">Viral release from host cell</keyword>
<comment type="caution">
    <text evidence="4">The sequence shown here is derived from an EMBL/GenBank/DDBJ whole genome shotgun (WGS) entry which is preliminary data.</text>
</comment>
<dbReference type="InterPro" id="IPR010090">
    <property type="entry name" value="Phage_tape_meas"/>
</dbReference>
<evidence type="ECO:0000256" key="1">
    <source>
        <dbReference type="ARBA" id="ARBA00022612"/>
    </source>
</evidence>
<keyword evidence="2" id="KW-0812">Transmembrane</keyword>
<reference evidence="4 5" key="1">
    <citation type="journal article" date="1994" name="Int. J. Syst. Bacteriol.">
        <title>Phylogenetic positions of novel aerobic, bacteriochlorophyll a-containing bacteria and description of Roseococcus thiosulfatophilus gen. nov., sp. nov., Erythromicrobium ramosum gen. nov., sp. nov., and Erythrobacter litoralis sp. nov.</title>
        <authorList>
            <person name="Yurkov V."/>
            <person name="Stackebrandt E."/>
            <person name="Holmes A."/>
            <person name="Fuerst J.A."/>
            <person name="Hugenholtz P."/>
            <person name="Golecki J."/>
            <person name="Gad'on N."/>
            <person name="Gorlenko V.M."/>
            <person name="Kompantseva E.I."/>
            <person name="Drews G."/>
        </authorList>
    </citation>
    <scope>NUCLEOTIDE SEQUENCE [LARGE SCALE GENOMIC DNA]</scope>
    <source>
        <strain evidence="4 5">KR-99</strain>
    </source>
</reference>
<dbReference type="NCBIfam" id="TIGR01760">
    <property type="entry name" value="tape_meas_TP901"/>
    <property type="match status" value="1"/>
</dbReference>
<sequence>MSNKLSLLVSFIGADKLSGSIRNITGASKKGSIALKAMGDESRRLKRELADVGRQMQSATGNVTALINRERDLARQLEFSNRQIEQQKAKLGQLAAIERKTADRKAMASNLISSGQSDIAQGASLLAPLILATKAAADFTTGMVDIQQKADLSDAATQRLQNTIVQAAQASKQLPENMRQAVDVLAGKGLDPRKAVLLAPAIGRLGTAFRVDLGDGAAAAYANLNNLKVPISQTSAALDVMAASGNMGAFEIRDMARHFPALTAQMQALGAKGVPAVGQLSAALQIAEKGTGNADQAANNIQNLLTKINAPATVKAFEKNFGIDLPAAMKKLEAQGYDTVESIAMITKQATGGDLKKLGYAFEDMQAQGALRSLIQNLDEYRTIRDKSLKSSGVIDKAFDQRVLKDANVSWEAFKGTASTLAITLGTTLLPIMTEALSQVGGIAMAVSNWAQANPEAAATIIKLVAGLAVFKLGLGAAKIALGGIIGPFATAWGWFQKLRALGVLSKGLWLLRSGAWVAGQAIMFLGRAMLANPMIALVAGIAFAAYMIYSHWDTIKKTFNGALAHIRSFVSNMGPIGKAIVQGLISGILGNPMGVFNALKRIVGIGIDKIKAFLGIKSPSRLFMALGGHVSAGMAMGIDGGRGRAIQSAQRLAEGVAKGGMPRLAAAGAPIRSAGAGGASAAAAAALTLYLTINALPGQDVNELAELVVKKIDQMMGVRRRSSYEDD</sequence>
<dbReference type="AlphaFoldDB" id="A0A7V8U794"/>
<gene>
    <name evidence="4" type="ORF">FG486_02485</name>
</gene>
<dbReference type="RefSeq" id="WP_181266310.1">
    <property type="nucleotide sequence ID" value="NZ_BAAAGB010000002.1"/>
</dbReference>
<feature type="domain" description="Phage tail tape measure protein" evidence="3">
    <location>
        <begin position="179"/>
        <end position="351"/>
    </location>
</feature>
<evidence type="ECO:0000256" key="2">
    <source>
        <dbReference type="SAM" id="Phobius"/>
    </source>
</evidence>
<feature type="transmembrane region" description="Helical" evidence="2">
    <location>
        <begin position="532"/>
        <end position="550"/>
    </location>
</feature>
<keyword evidence="5" id="KW-1185">Reference proteome</keyword>
<dbReference type="PANTHER" id="PTHR37813">
    <property type="entry name" value="FELS-2 PROPHAGE PROTEIN"/>
    <property type="match status" value="1"/>
</dbReference>
<keyword evidence="2" id="KW-1133">Transmembrane helix</keyword>
<dbReference type="EMBL" id="VDES01000001">
    <property type="protein sequence ID" value="MBA1373192.1"/>
    <property type="molecule type" value="Genomic_DNA"/>
</dbReference>
<dbReference type="PANTHER" id="PTHR37813:SF1">
    <property type="entry name" value="FELS-2 PROPHAGE PROTEIN"/>
    <property type="match status" value="1"/>
</dbReference>
<feature type="transmembrane region" description="Helical" evidence="2">
    <location>
        <begin position="473"/>
        <end position="496"/>
    </location>
</feature>
<proteinExistence type="predicted"/>
<keyword evidence="2" id="KW-0472">Membrane</keyword>
<evidence type="ECO:0000313" key="4">
    <source>
        <dbReference type="EMBL" id="MBA1373192.1"/>
    </source>
</evidence>
<dbReference type="Pfam" id="PF10145">
    <property type="entry name" value="PhageMin_Tail"/>
    <property type="match status" value="1"/>
</dbReference>
<protein>
    <submittedName>
        <fullName evidence="4">Phage tail tape measure protein</fullName>
    </submittedName>
</protein>
<evidence type="ECO:0000313" key="5">
    <source>
        <dbReference type="Proteomes" id="UP000589292"/>
    </source>
</evidence>
<organism evidence="4 5">
    <name type="scientific">Sphingomonas ursincola</name>
    <dbReference type="NCBI Taxonomy" id="56361"/>
    <lineage>
        <taxon>Bacteria</taxon>
        <taxon>Pseudomonadati</taxon>
        <taxon>Pseudomonadota</taxon>
        <taxon>Alphaproteobacteria</taxon>
        <taxon>Sphingomonadales</taxon>
        <taxon>Sphingomonadaceae</taxon>
        <taxon>Sphingomonas</taxon>
    </lineage>
</organism>